<evidence type="ECO:0000256" key="2">
    <source>
        <dbReference type="SAM" id="SignalP"/>
    </source>
</evidence>
<evidence type="ECO:0000256" key="1">
    <source>
        <dbReference type="SAM" id="MobiDB-lite"/>
    </source>
</evidence>
<proteinExistence type="predicted"/>
<reference evidence="3" key="1">
    <citation type="submission" date="2021-01" db="EMBL/GenBank/DDBJ databases">
        <authorList>
            <person name="Corre E."/>
            <person name="Pelletier E."/>
            <person name="Niang G."/>
            <person name="Scheremetjew M."/>
            <person name="Finn R."/>
            <person name="Kale V."/>
            <person name="Holt S."/>
            <person name="Cochrane G."/>
            <person name="Meng A."/>
            <person name="Brown T."/>
            <person name="Cohen L."/>
        </authorList>
    </citation>
    <scope>NUCLEOTIDE SEQUENCE</scope>
    <source>
        <strain evidence="3">RCC1614</strain>
    </source>
</reference>
<feature type="signal peptide" evidence="2">
    <location>
        <begin position="1"/>
        <end position="29"/>
    </location>
</feature>
<evidence type="ECO:0000313" key="3">
    <source>
        <dbReference type="EMBL" id="CAD8234551.1"/>
    </source>
</evidence>
<feature type="region of interest" description="Disordered" evidence="1">
    <location>
        <begin position="36"/>
        <end position="56"/>
    </location>
</feature>
<name>A0A7R9TGX9_MICPS</name>
<keyword evidence="2" id="KW-0732">Signal</keyword>
<dbReference type="AlphaFoldDB" id="A0A7R9TGX9"/>
<accession>A0A7R9TGX9</accession>
<protein>
    <submittedName>
        <fullName evidence="3">Uncharacterized protein</fullName>
    </submittedName>
</protein>
<sequence length="141" mass="15734">MHTQTRHALRGIVSRLLFGLLLLSATAEAHERPLFARSSRGTARRDSSETEPTGKIVTRRASPFLLDLRRCLLDLRRKHAIRVMRRANDGGGLTVTAHNRVTAHNSATAVATVDLPPEKKKKETKHPSLTTATSKKRNRSR</sequence>
<feature type="region of interest" description="Disordered" evidence="1">
    <location>
        <begin position="104"/>
        <end position="141"/>
    </location>
</feature>
<gene>
    <name evidence="3" type="ORF">MPUS1402_LOCUS4289</name>
</gene>
<organism evidence="3">
    <name type="scientific">Micromonas pusilla</name>
    <name type="common">Picoplanktonic green alga</name>
    <name type="synonym">Chromulina pusilla</name>
    <dbReference type="NCBI Taxonomy" id="38833"/>
    <lineage>
        <taxon>Eukaryota</taxon>
        <taxon>Viridiplantae</taxon>
        <taxon>Chlorophyta</taxon>
        <taxon>Mamiellophyceae</taxon>
        <taxon>Mamiellales</taxon>
        <taxon>Mamiellaceae</taxon>
        <taxon>Micromonas</taxon>
    </lineage>
</organism>
<dbReference type="EMBL" id="HBDY01005644">
    <property type="protein sequence ID" value="CAD8234551.1"/>
    <property type="molecule type" value="Transcribed_RNA"/>
</dbReference>
<feature type="chain" id="PRO_5030692574" evidence="2">
    <location>
        <begin position="30"/>
        <end position="141"/>
    </location>
</feature>